<protein>
    <submittedName>
        <fullName evidence="1">Uncharacterized protein</fullName>
    </submittedName>
</protein>
<sequence length="38" mass="4763">MEEFLFVKLVYYDYLYSTIKNNKSNQKQNLWKQEQISE</sequence>
<name>A0A8S5LGA0_9CAUD</name>
<accession>A0A8S5LGA0</accession>
<dbReference type="EMBL" id="BK014711">
    <property type="protein sequence ID" value="DAD68927.1"/>
    <property type="molecule type" value="Genomic_DNA"/>
</dbReference>
<evidence type="ECO:0000313" key="1">
    <source>
        <dbReference type="EMBL" id="DAD68927.1"/>
    </source>
</evidence>
<organism evidence="1">
    <name type="scientific">Siphoviridae sp. ctbrg2</name>
    <dbReference type="NCBI Taxonomy" id="2823589"/>
    <lineage>
        <taxon>Viruses</taxon>
        <taxon>Duplodnaviria</taxon>
        <taxon>Heunggongvirae</taxon>
        <taxon>Uroviricota</taxon>
        <taxon>Caudoviricetes</taxon>
    </lineage>
</organism>
<proteinExistence type="predicted"/>
<reference evidence="1" key="1">
    <citation type="journal article" date="2021" name="Proc. Natl. Acad. Sci. U.S.A.">
        <title>A Catalog of Tens of Thousands of Viruses from Human Metagenomes Reveals Hidden Associations with Chronic Diseases.</title>
        <authorList>
            <person name="Tisza M.J."/>
            <person name="Buck C.B."/>
        </authorList>
    </citation>
    <scope>NUCLEOTIDE SEQUENCE</scope>
    <source>
        <strain evidence="1">Ctbrg2</strain>
    </source>
</reference>